<name>A0A923MX34_9FLAO</name>
<keyword evidence="3" id="KW-1185">Reference proteome</keyword>
<dbReference type="GO" id="GO:0016758">
    <property type="term" value="F:hexosyltransferase activity"/>
    <property type="evidence" value="ECO:0007669"/>
    <property type="project" value="UniProtKB-ARBA"/>
</dbReference>
<proteinExistence type="predicted"/>
<reference evidence="2 3" key="1">
    <citation type="submission" date="2020-08" db="EMBL/GenBank/DDBJ databases">
        <title>Description of novel Flavobacterium F-392 isolate.</title>
        <authorList>
            <person name="Saticioglu I.B."/>
            <person name="Duman M."/>
            <person name="Altun S."/>
        </authorList>
    </citation>
    <scope>NUCLEOTIDE SEQUENCE [LARGE SCALE GENOMIC DNA]</scope>
    <source>
        <strain evidence="2 3">F-392</strain>
    </source>
</reference>
<dbReference type="SUPFAM" id="SSF53448">
    <property type="entry name" value="Nucleotide-diphospho-sugar transferases"/>
    <property type="match status" value="1"/>
</dbReference>
<sequence>MKTTLLITTYNWPEALDITLRSIENQSIKPTEIIIADDGSTKETKNLIEKWKVKLKIPIIHSWQEDIGFRAAASRNKAIVKSSGDYIIMIDGDLILHPEFIENHIKHCKSNHFNIGPRVLIKEDYSKKLLEKKSIDFSIQSNHILANRKNIINSNVLSKIFSHLTKSHRQVRSCNMACFKKDLIKVNGFNEDFIGWGREDTELVVRLLNANVKRKNIKFNANTLHIYHKENNKKMLTTNDLILERTLSQKLASCQNGLDKYL</sequence>
<comment type="caution">
    <text evidence="2">The sequence shown here is derived from an EMBL/GenBank/DDBJ whole genome shotgun (WGS) entry which is preliminary data.</text>
</comment>
<dbReference type="EMBL" id="JACRUL010000002">
    <property type="protein sequence ID" value="MBC5843107.1"/>
    <property type="molecule type" value="Genomic_DNA"/>
</dbReference>
<dbReference type="AlphaFoldDB" id="A0A923MX34"/>
<evidence type="ECO:0000313" key="3">
    <source>
        <dbReference type="Proteomes" id="UP000641454"/>
    </source>
</evidence>
<dbReference type="Pfam" id="PF00535">
    <property type="entry name" value="Glycos_transf_2"/>
    <property type="match status" value="1"/>
</dbReference>
<protein>
    <submittedName>
        <fullName evidence="2">Glycosyltransferase family 2 protein</fullName>
    </submittedName>
</protein>
<dbReference type="InterPro" id="IPR001173">
    <property type="entry name" value="Glyco_trans_2-like"/>
</dbReference>
<organism evidence="2 3">
    <name type="scientific">Flavobacterium muglaense</name>
    <dbReference type="NCBI Taxonomy" id="2764716"/>
    <lineage>
        <taxon>Bacteria</taxon>
        <taxon>Pseudomonadati</taxon>
        <taxon>Bacteroidota</taxon>
        <taxon>Flavobacteriia</taxon>
        <taxon>Flavobacteriales</taxon>
        <taxon>Flavobacteriaceae</taxon>
        <taxon>Flavobacterium</taxon>
    </lineage>
</organism>
<accession>A0A923MX34</accession>
<dbReference type="PANTHER" id="PTHR22916:SF3">
    <property type="entry name" value="UDP-GLCNAC:BETAGAL BETA-1,3-N-ACETYLGLUCOSAMINYLTRANSFERASE-LIKE PROTEIN 1"/>
    <property type="match status" value="1"/>
</dbReference>
<dbReference type="PANTHER" id="PTHR22916">
    <property type="entry name" value="GLYCOSYLTRANSFERASE"/>
    <property type="match status" value="1"/>
</dbReference>
<dbReference type="RefSeq" id="WP_187016807.1">
    <property type="nucleotide sequence ID" value="NZ_JACRUK010000002.1"/>
</dbReference>
<evidence type="ECO:0000259" key="1">
    <source>
        <dbReference type="Pfam" id="PF00535"/>
    </source>
</evidence>
<feature type="domain" description="Glycosyltransferase 2-like" evidence="1">
    <location>
        <begin position="5"/>
        <end position="178"/>
    </location>
</feature>
<dbReference type="Gene3D" id="3.90.550.10">
    <property type="entry name" value="Spore Coat Polysaccharide Biosynthesis Protein SpsA, Chain A"/>
    <property type="match status" value="1"/>
</dbReference>
<gene>
    <name evidence="2" type="ORF">H8R25_01450</name>
</gene>
<dbReference type="InterPro" id="IPR029044">
    <property type="entry name" value="Nucleotide-diphossugar_trans"/>
</dbReference>
<dbReference type="CDD" id="cd06420">
    <property type="entry name" value="GT2_Chondriotin_Pol_N"/>
    <property type="match status" value="1"/>
</dbReference>
<dbReference type="Proteomes" id="UP000641454">
    <property type="component" value="Unassembled WGS sequence"/>
</dbReference>
<evidence type="ECO:0000313" key="2">
    <source>
        <dbReference type="EMBL" id="MBC5843107.1"/>
    </source>
</evidence>